<organism evidence="1 2">
    <name type="scientific">Helianthus annuus</name>
    <name type="common">Common sunflower</name>
    <dbReference type="NCBI Taxonomy" id="4232"/>
    <lineage>
        <taxon>Eukaryota</taxon>
        <taxon>Viridiplantae</taxon>
        <taxon>Streptophyta</taxon>
        <taxon>Embryophyta</taxon>
        <taxon>Tracheophyta</taxon>
        <taxon>Spermatophyta</taxon>
        <taxon>Magnoliopsida</taxon>
        <taxon>eudicotyledons</taxon>
        <taxon>Gunneridae</taxon>
        <taxon>Pentapetalae</taxon>
        <taxon>asterids</taxon>
        <taxon>campanulids</taxon>
        <taxon>Asterales</taxon>
        <taxon>Asteraceae</taxon>
        <taxon>Asteroideae</taxon>
        <taxon>Heliantheae alliance</taxon>
        <taxon>Heliantheae</taxon>
        <taxon>Helianthus</taxon>
    </lineage>
</organism>
<sequence length="61" mass="7002">MIKNKNLLPHLQIAFISLDRSSQDGRLEKLCASGSFISRWNIWRSSVYLARASQDWGSSDF</sequence>
<reference evidence="1" key="2">
    <citation type="submission" date="2020-06" db="EMBL/GenBank/DDBJ databases">
        <title>Helianthus annuus Genome sequencing and assembly Release 2.</title>
        <authorList>
            <person name="Gouzy J."/>
            <person name="Langlade N."/>
            <person name="Munos S."/>
        </authorList>
    </citation>
    <scope>NUCLEOTIDE SEQUENCE</scope>
    <source>
        <tissue evidence="1">Leaves</tissue>
    </source>
</reference>
<accession>A0A9K3EK36</accession>
<dbReference type="AlphaFoldDB" id="A0A9K3EK36"/>
<reference evidence="1" key="1">
    <citation type="journal article" date="2017" name="Nature">
        <title>The sunflower genome provides insights into oil metabolism, flowering and Asterid evolution.</title>
        <authorList>
            <person name="Badouin H."/>
            <person name="Gouzy J."/>
            <person name="Grassa C.J."/>
            <person name="Murat F."/>
            <person name="Staton S.E."/>
            <person name="Cottret L."/>
            <person name="Lelandais-Briere C."/>
            <person name="Owens G.L."/>
            <person name="Carrere S."/>
            <person name="Mayjonade B."/>
            <person name="Legrand L."/>
            <person name="Gill N."/>
            <person name="Kane N.C."/>
            <person name="Bowers J.E."/>
            <person name="Hubner S."/>
            <person name="Bellec A."/>
            <person name="Berard A."/>
            <person name="Berges H."/>
            <person name="Blanchet N."/>
            <person name="Boniface M.C."/>
            <person name="Brunel D."/>
            <person name="Catrice O."/>
            <person name="Chaidir N."/>
            <person name="Claudel C."/>
            <person name="Donnadieu C."/>
            <person name="Faraut T."/>
            <person name="Fievet G."/>
            <person name="Helmstetter N."/>
            <person name="King M."/>
            <person name="Knapp S.J."/>
            <person name="Lai Z."/>
            <person name="Le Paslier M.C."/>
            <person name="Lippi Y."/>
            <person name="Lorenzon L."/>
            <person name="Mandel J.R."/>
            <person name="Marage G."/>
            <person name="Marchand G."/>
            <person name="Marquand E."/>
            <person name="Bret-Mestries E."/>
            <person name="Morien E."/>
            <person name="Nambeesan S."/>
            <person name="Nguyen T."/>
            <person name="Pegot-Espagnet P."/>
            <person name="Pouilly N."/>
            <person name="Raftis F."/>
            <person name="Sallet E."/>
            <person name="Schiex T."/>
            <person name="Thomas J."/>
            <person name="Vandecasteele C."/>
            <person name="Vares D."/>
            <person name="Vear F."/>
            <person name="Vautrin S."/>
            <person name="Crespi M."/>
            <person name="Mangin B."/>
            <person name="Burke J.M."/>
            <person name="Salse J."/>
            <person name="Munos S."/>
            <person name="Vincourt P."/>
            <person name="Rieseberg L.H."/>
            <person name="Langlade N.B."/>
        </authorList>
    </citation>
    <scope>NUCLEOTIDE SEQUENCE</scope>
    <source>
        <tissue evidence="1">Leaves</tissue>
    </source>
</reference>
<dbReference type="EMBL" id="MNCJ02000328">
    <property type="protein sequence ID" value="KAF5773464.1"/>
    <property type="molecule type" value="Genomic_DNA"/>
</dbReference>
<name>A0A9K3EK36_HELAN</name>
<protein>
    <submittedName>
        <fullName evidence="1">Uncharacterized protein</fullName>
    </submittedName>
</protein>
<dbReference type="Gramene" id="mRNA:HanXRQr2_Chr13g0588881">
    <property type="protein sequence ID" value="mRNA:HanXRQr2_Chr13g0588881"/>
    <property type="gene ID" value="HanXRQr2_Chr13g0588881"/>
</dbReference>
<comment type="caution">
    <text evidence="1">The sequence shown here is derived from an EMBL/GenBank/DDBJ whole genome shotgun (WGS) entry which is preliminary data.</text>
</comment>
<proteinExistence type="predicted"/>
<dbReference type="Proteomes" id="UP000215914">
    <property type="component" value="Unassembled WGS sequence"/>
</dbReference>
<keyword evidence="2" id="KW-1185">Reference proteome</keyword>
<gene>
    <name evidence="1" type="ORF">HanXRQr2_Chr13g0588881</name>
</gene>
<evidence type="ECO:0000313" key="1">
    <source>
        <dbReference type="EMBL" id="KAF5773464.1"/>
    </source>
</evidence>
<evidence type="ECO:0000313" key="2">
    <source>
        <dbReference type="Proteomes" id="UP000215914"/>
    </source>
</evidence>